<reference evidence="2 3" key="1">
    <citation type="submission" date="2021-04" db="EMBL/GenBank/DDBJ databases">
        <authorList>
            <person name="Tang X."/>
            <person name="Zhou X."/>
            <person name="Chen X."/>
            <person name="Cernava T."/>
            <person name="Zhang C."/>
        </authorList>
    </citation>
    <scope>NUCLEOTIDE SEQUENCE [LARGE SCALE GENOMIC DNA]</scope>
    <source>
        <strain evidence="2 3">BH-SS-21</strain>
    </source>
</reference>
<comment type="caution">
    <text evidence="2">The sequence shown here is derived from an EMBL/GenBank/DDBJ whole genome shotgun (WGS) entry which is preliminary data.</text>
</comment>
<feature type="region of interest" description="Disordered" evidence="1">
    <location>
        <begin position="1"/>
        <end position="36"/>
    </location>
</feature>
<dbReference type="AlphaFoldDB" id="A0A940Y2A3"/>
<dbReference type="Gene3D" id="3.30.559.30">
    <property type="entry name" value="Nonribosomal peptide synthetase, condensation domain"/>
    <property type="match status" value="1"/>
</dbReference>
<proteinExistence type="predicted"/>
<accession>A0A940Y2A3</accession>
<organism evidence="2 3">
    <name type="scientific">Streptomyces liliiviolaceus</name>
    <dbReference type="NCBI Taxonomy" id="2823109"/>
    <lineage>
        <taxon>Bacteria</taxon>
        <taxon>Bacillati</taxon>
        <taxon>Actinomycetota</taxon>
        <taxon>Actinomycetes</taxon>
        <taxon>Kitasatosporales</taxon>
        <taxon>Streptomycetaceae</taxon>
        <taxon>Streptomyces</taxon>
    </lineage>
</organism>
<dbReference type="Proteomes" id="UP000677413">
    <property type="component" value="Unassembled WGS sequence"/>
</dbReference>
<feature type="compositionally biased region" description="Basic and acidic residues" evidence="1">
    <location>
        <begin position="19"/>
        <end position="28"/>
    </location>
</feature>
<evidence type="ECO:0000313" key="2">
    <source>
        <dbReference type="EMBL" id="MBQ0851055.1"/>
    </source>
</evidence>
<evidence type="ECO:0000256" key="1">
    <source>
        <dbReference type="SAM" id="MobiDB-lite"/>
    </source>
</evidence>
<dbReference type="SUPFAM" id="SSF52777">
    <property type="entry name" value="CoA-dependent acyltransferases"/>
    <property type="match status" value="1"/>
</dbReference>
<dbReference type="EMBL" id="JAGPYQ010000001">
    <property type="protein sequence ID" value="MBQ0851055.1"/>
    <property type="molecule type" value="Genomic_DNA"/>
</dbReference>
<protein>
    <submittedName>
        <fullName evidence="2">Uncharacterized protein</fullName>
    </submittedName>
</protein>
<sequence length="144" mass="15008">MHDTPQAPYTPQVPSPRQHPADSPRREPSAPATLAPASFTQQRLRFLAQLPAGNEAYNEPLTSGLRALARQHGRTLFGSVLTGRSLLMSRLSGRTAVVVGTPMAGRRHNEVAAVLGAELAALSVAPGATPSTAPATVSVVAEEA</sequence>
<keyword evidence="3" id="KW-1185">Reference proteome</keyword>
<evidence type="ECO:0000313" key="3">
    <source>
        <dbReference type="Proteomes" id="UP000677413"/>
    </source>
</evidence>
<gene>
    <name evidence="2" type="ORF">J8N05_23095</name>
</gene>
<dbReference type="RefSeq" id="WP_210885467.1">
    <property type="nucleotide sequence ID" value="NZ_JAGPYQ010000001.1"/>
</dbReference>
<name>A0A940Y2A3_9ACTN</name>